<dbReference type="AlphaFoldDB" id="A0A1V2K1V7"/>
<evidence type="ECO:0000313" key="3">
    <source>
        <dbReference type="EMBL" id="ONH51450.1"/>
    </source>
</evidence>
<accession>A0A1V2K1V7</accession>
<evidence type="ECO:0000313" key="4">
    <source>
        <dbReference type="Proteomes" id="UP000189295"/>
    </source>
</evidence>
<dbReference type="Proteomes" id="UP000189295">
    <property type="component" value="Unassembled WGS sequence"/>
</dbReference>
<feature type="region of interest" description="Disordered" evidence="1">
    <location>
        <begin position="1"/>
        <end position="22"/>
    </location>
</feature>
<feature type="domain" description="Mg chelatase-related protein C-terminal" evidence="2">
    <location>
        <begin position="24"/>
        <end position="61"/>
    </location>
</feature>
<organism evidence="3 4">
    <name type="scientific">Pseudomonas cedrina subsp. cedrina</name>
    <dbReference type="NCBI Taxonomy" id="76762"/>
    <lineage>
        <taxon>Bacteria</taxon>
        <taxon>Pseudomonadati</taxon>
        <taxon>Pseudomonadota</taxon>
        <taxon>Gammaproteobacteria</taxon>
        <taxon>Pseudomonadales</taxon>
        <taxon>Pseudomonadaceae</taxon>
        <taxon>Pseudomonas</taxon>
    </lineage>
</organism>
<gene>
    <name evidence="3" type="ORF">BLL36_21200</name>
</gene>
<evidence type="ECO:0000259" key="2">
    <source>
        <dbReference type="Pfam" id="PF13335"/>
    </source>
</evidence>
<proteinExistence type="predicted"/>
<dbReference type="Pfam" id="PF13335">
    <property type="entry name" value="Mg_chelatase_C"/>
    <property type="match status" value="1"/>
</dbReference>
<sequence length="62" mass="7005">MRGATDGRIGEEYPSDRQHLAQQRTVTESLRAAHRLLKVARSLADLEQADGIRHGHMAERLQ</sequence>
<comment type="caution">
    <text evidence="3">The sequence shown here is derived from an EMBL/GenBank/DDBJ whole genome shotgun (WGS) entry which is preliminary data.</text>
</comment>
<dbReference type="InterPro" id="IPR025158">
    <property type="entry name" value="Mg_chelat-rel_C"/>
</dbReference>
<protein>
    <recommendedName>
        <fullName evidence="2">Mg chelatase-related protein C-terminal domain-containing protein</fullName>
    </recommendedName>
</protein>
<reference evidence="3 4" key="1">
    <citation type="submission" date="2016-10" db="EMBL/GenBank/DDBJ databases">
        <title>Pseudomonas lactis sp. nov. and Pseudomonas paralactis sp. nov., isolated from bovine raw milk.</title>
        <authorList>
            <person name="Von Neubeck M."/>
            <person name="Huptas C."/>
            <person name="Glueck C."/>
            <person name="Krewinkel M."/>
            <person name="Stoeckel M."/>
            <person name="Stressler T."/>
            <person name="Fischer L."/>
            <person name="Hinrichs J."/>
            <person name="Scherer S."/>
            <person name="Wenning M."/>
        </authorList>
    </citation>
    <scope>NUCLEOTIDE SEQUENCE [LARGE SCALE GENOMIC DNA]</scope>
    <source>
        <strain evidence="3 4">DSM 17516</strain>
    </source>
</reference>
<feature type="compositionally biased region" description="Basic and acidic residues" evidence="1">
    <location>
        <begin position="8"/>
        <end position="19"/>
    </location>
</feature>
<name>A0A1V2K1V7_PSECE</name>
<dbReference type="EMBL" id="MNPW01000011">
    <property type="protein sequence ID" value="ONH51450.1"/>
    <property type="molecule type" value="Genomic_DNA"/>
</dbReference>
<evidence type="ECO:0000256" key="1">
    <source>
        <dbReference type="SAM" id="MobiDB-lite"/>
    </source>
</evidence>